<dbReference type="Proteomes" id="UP000499080">
    <property type="component" value="Unassembled WGS sequence"/>
</dbReference>
<evidence type="ECO:0008006" key="3">
    <source>
        <dbReference type="Google" id="ProtNLM"/>
    </source>
</evidence>
<dbReference type="AlphaFoldDB" id="A0A4Y2D6J6"/>
<dbReference type="EMBL" id="BGPR01000311">
    <property type="protein sequence ID" value="GBM12301.1"/>
    <property type="molecule type" value="Genomic_DNA"/>
</dbReference>
<reference evidence="1 2" key="1">
    <citation type="journal article" date="2019" name="Sci. Rep.">
        <title>Orb-weaving spider Araneus ventricosus genome elucidates the spidroin gene catalogue.</title>
        <authorList>
            <person name="Kono N."/>
            <person name="Nakamura H."/>
            <person name="Ohtoshi R."/>
            <person name="Moran D.A.P."/>
            <person name="Shinohara A."/>
            <person name="Yoshida Y."/>
            <person name="Fujiwara M."/>
            <person name="Mori M."/>
            <person name="Tomita M."/>
            <person name="Arakawa K."/>
        </authorList>
    </citation>
    <scope>NUCLEOTIDE SEQUENCE [LARGE SCALE GENOMIC DNA]</scope>
</reference>
<proteinExistence type="predicted"/>
<keyword evidence="2" id="KW-1185">Reference proteome</keyword>
<organism evidence="1 2">
    <name type="scientific">Araneus ventricosus</name>
    <name type="common">Orbweaver spider</name>
    <name type="synonym">Epeira ventricosa</name>
    <dbReference type="NCBI Taxonomy" id="182803"/>
    <lineage>
        <taxon>Eukaryota</taxon>
        <taxon>Metazoa</taxon>
        <taxon>Ecdysozoa</taxon>
        <taxon>Arthropoda</taxon>
        <taxon>Chelicerata</taxon>
        <taxon>Arachnida</taxon>
        <taxon>Araneae</taxon>
        <taxon>Araneomorphae</taxon>
        <taxon>Entelegynae</taxon>
        <taxon>Araneoidea</taxon>
        <taxon>Araneidae</taxon>
        <taxon>Araneus</taxon>
    </lineage>
</organism>
<accession>A0A4Y2D6J6</accession>
<dbReference type="Gene3D" id="3.30.420.10">
    <property type="entry name" value="Ribonuclease H-like superfamily/Ribonuclease H"/>
    <property type="match status" value="1"/>
</dbReference>
<dbReference type="InterPro" id="IPR036397">
    <property type="entry name" value="RNaseH_sf"/>
</dbReference>
<dbReference type="PANTHER" id="PTHR46060">
    <property type="entry name" value="MARINER MOS1 TRANSPOSASE-LIKE PROTEIN"/>
    <property type="match status" value="1"/>
</dbReference>
<comment type="caution">
    <text evidence="1">The sequence shown here is derived from an EMBL/GenBank/DDBJ whole genome shotgun (WGS) entry which is preliminary data.</text>
</comment>
<name>A0A4Y2D6J6_ARAVE</name>
<evidence type="ECO:0000313" key="2">
    <source>
        <dbReference type="Proteomes" id="UP000499080"/>
    </source>
</evidence>
<protein>
    <recommendedName>
        <fullName evidence="3">Histone-lysine N-methyltransferase SETMAR</fullName>
    </recommendedName>
</protein>
<sequence>MISFNESRGAELSSTSFTETVEHHPYSLDLAPSGFYLLGPLKKHLAHRHFRNDAEIQEAVVKWLRDMSHDFFCADFDRLTKNIQKCYNDHYDYVEK</sequence>
<gene>
    <name evidence="1" type="ORF">AVEN_155300_1</name>
</gene>
<dbReference type="GO" id="GO:0003676">
    <property type="term" value="F:nucleic acid binding"/>
    <property type="evidence" value="ECO:0007669"/>
    <property type="project" value="InterPro"/>
</dbReference>
<evidence type="ECO:0000313" key="1">
    <source>
        <dbReference type="EMBL" id="GBM12301.1"/>
    </source>
</evidence>
<dbReference type="PANTHER" id="PTHR46060:SF3">
    <property type="entry name" value="PROTEIN GVQW3"/>
    <property type="match status" value="1"/>
</dbReference>
<dbReference type="InterPro" id="IPR052709">
    <property type="entry name" value="Transposase-MT_Hybrid"/>
</dbReference>
<dbReference type="OrthoDB" id="6432034at2759"/>